<evidence type="ECO:0000313" key="1">
    <source>
        <dbReference type="EMBL" id="RDJ14491.1"/>
    </source>
</evidence>
<proteinExistence type="predicted"/>
<sequence>MDLNWVVLWSTFQDRNRKIHRDRFSDPLEGPEWQNLQLIVRLFVWRAARRSAVRKAALLRVKCENSRTPVTLRNSAARRDAGIPG</sequence>
<gene>
    <name evidence="1" type="ORF">B5K06_06235</name>
</gene>
<dbReference type="AlphaFoldDB" id="A0A370KU43"/>
<evidence type="ECO:0000313" key="2">
    <source>
        <dbReference type="Proteomes" id="UP000254939"/>
    </source>
</evidence>
<dbReference type="Proteomes" id="UP000254939">
    <property type="component" value="Unassembled WGS sequence"/>
</dbReference>
<comment type="caution">
    <text evidence="1">The sequence shown here is derived from an EMBL/GenBank/DDBJ whole genome shotgun (WGS) entry which is preliminary data.</text>
</comment>
<organism evidence="1 2">
    <name type="scientific">Rhizobium grahamii</name>
    <dbReference type="NCBI Taxonomy" id="1120045"/>
    <lineage>
        <taxon>Bacteria</taxon>
        <taxon>Pseudomonadati</taxon>
        <taxon>Pseudomonadota</taxon>
        <taxon>Alphaproteobacteria</taxon>
        <taxon>Hyphomicrobiales</taxon>
        <taxon>Rhizobiaceae</taxon>
        <taxon>Rhizobium/Agrobacterium group</taxon>
        <taxon>Rhizobium</taxon>
    </lineage>
</organism>
<name>A0A370KU43_9HYPH</name>
<accession>A0A370KU43</accession>
<dbReference type="EMBL" id="NAAC01000006">
    <property type="protein sequence ID" value="RDJ14491.1"/>
    <property type="molecule type" value="Genomic_DNA"/>
</dbReference>
<dbReference type="OrthoDB" id="8420598at2"/>
<reference evidence="1 2" key="1">
    <citation type="submission" date="2017-03" db="EMBL/GenBank/DDBJ databases">
        <title>Genome analysis of Rhizobial strains effectives or ineffectives for nitrogen fixation isolated from bean seeds.</title>
        <authorList>
            <person name="Peralta H."/>
            <person name="Aguilar-Vera A."/>
            <person name="Mora Y."/>
            <person name="Vargas-Lagunas C."/>
            <person name="Girard L."/>
            <person name="Mora J."/>
        </authorList>
    </citation>
    <scope>NUCLEOTIDE SEQUENCE [LARGE SCALE GENOMIC DNA]</scope>
    <source>
        <strain evidence="1 2">CCGM3</strain>
    </source>
</reference>
<protein>
    <submittedName>
        <fullName evidence="1">Uncharacterized protein</fullName>
    </submittedName>
</protein>